<keyword evidence="3" id="KW-0949">S-adenosyl-L-methionine</keyword>
<dbReference type="InterPro" id="IPR036390">
    <property type="entry name" value="WH_DNA-bd_sf"/>
</dbReference>
<dbReference type="RefSeq" id="WP_344525763.1">
    <property type="nucleotide sequence ID" value="NZ_BAAAPE010000005.1"/>
</dbReference>
<evidence type="ECO:0000256" key="2">
    <source>
        <dbReference type="ARBA" id="ARBA00022679"/>
    </source>
</evidence>
<dbReference type="Pfam" id="PF08100">
    <property type="entry name" value="Dimerisation"/>
    <property type="match status" value="1"/>
</dbReference>
<keyword evidence="2" id="KW-0808">Transferase</keyword>
<sequence>MSRPEHAPDDGAGPAPAPVADPAELLDLSLGHLYAGAIRAVARHRVADLLAELGPSTAAELARAAGLDAAHLRGVLRLLATRGVFAEEEPSGSSGGPEPRFRLTPAAELLREDVPHSQRTLSVMLTDEMFERLSARLDESVRTPGPSFAEVFGVEFFPYLMANPEKGELFDLGMTSFAAPVDEAVAELFPWPERGTVVDVGGGRGGLLRAVLRRHAGLTGVLFDRPDAVGRHLLGDEPELEGRWRAESGDFFDGVPGGGDVYVLKHVLHDWPDEDCLRILRACRAAAPEDARLLVVDSVIPPGNAPHPAKSLDVLMAALLEGRERTREEFAALLAPAGFRLRHVHDTGLFASAVEAVAARVPPADA</sequence>
<dbReference type="Proteomes" id="UP001500016">
    <property type="component" value="Unassembled WGS sequence"/>
</dbReference>
<dbReference type="Pfam" id="PF00891">
    <property type="entry name" value="Methyltransf_2"/>
    <property type="match status" value="1"/>
</dbReference>
<dbReference type="Gene3D" id="1.10.10.10">
    <property type="entry name" value="Winged helix-like DNA-binding domain superfamily/Winged helix DNA-binding domain"/>
    <property type="match status" value="1"/>
</dbReference>
<dbReference type="InterPro" id="IPR036388">
    <property type="entry name" value="WH-like_DNA-bd_sf"/>
</dbReference>
<keyword evidence="1" id="KW-0489">Methyltransferase</keyword>
<comment type="caution">
    <text evidence="6">The sequence shown here is derived from an EMBL/GenBank/DDBJ whole genome shotgun (WGS) entry which is preliminary data.</text>
</comment>
<dbReference type="EMBL" id="BAAAPE010000005">
    <property type="protein sequence ID" value="GAA2068720.1"/>
    <property type="molecule type" value="Genomic_DNA"/>
</dbReference>
<dbReference type="InterPro" id="IPR016461">
    <property type="entry name" value="COMT-like"/>
</dbReference>
<dbReference type="PANTHER" id="PTHR43712:SF2">
    <property type="entry name" value="O-METHYLTRANSFERASE CICE"/>
    <property type="match status" value="1"/>
</dbReference>
<dbReference type="InterPro" id="IPR001077">
    <property type="entry name" value="COMT_C"/>
</dbReference>
<feature type="domain" description="O-methyltransferase C-terminal" evidence="4">
    <location>
        <begin position="136"/>
        <end position="340"/>
    </location>
</feature>
<evidence type="ECO:0000313" key="6">
    <source>
        <dbReference type="EMBL" id="GAA2068720.1"/>
    </source>
</evidence>
<dbReference type="SUPFAM" id="SSF46785">
    <property type="entry name" value="Winged helix' DNA-binding domain"/>
    <property type="match status" value="1"/>
</dbReference>
<dbReference type="InterPro" id="IPR012967">
    <property type="entry name" value="COMT_dimerisation"/>
</dbReference>
<dbReference type="PROSITE" id="PS51683">
    <property type="entry name" value="SAM_OMT_II"/>
    <property type="match status" value="1"/>
</dbReference>
<proteinExistence type="predicted"/>
<protein>
    <submittedName>
        <fullName evidence="6">O-methyltransferase</fullName>
    </submittedName>
</protein>
<dbReference type="PIRSF" id="PIRSF005739">
    <property type="entry name" value="O-mtase"/>
    <property type="match status" value="1"/>
</dbReference>
<name>A0ABN2VQM2_9ACTN</name>
<organism evidence="6 7">
    <name type="scientific">Streptomyces albiaxialis</name>
    <dbReference type="NCBI Taxonomy" id="329523"/>
    <lineage>
        <taxon>Bacteria</taxon>
        <taxon>Bacillati</taxon>
        <taxon>Actinomycetota</taxon>
        <taxon>Actinomycetes</taxon>
        <taxon>Kitasatosporales</taxon>
        <taxon>Streptomycetaceae</taxon>
        <taxon>Streptomyces</taxon>
    </lineage>
</organism>
<dbReference type="InterPro" id="IPR029063">
    <property type="entry name" value="SAM-dependent_MTases_sf"/>
</dbReference>
<keyword evidence="7" id="KW-1185">Reference proteome</keyword>
<evidence type="ECO:0000256" key="3">
    <source>
        <dbReference type="ARBA" id="ARBA00022691"/>
    </source>
</evidence>
<evidence type="ECO:0000313" key="7">
    <source>
        <dbReference type="Proteomes" id="UP001500016"/>
    </source>
</evidence>
<gene>
    <name evidence="6" type="ORF">GCM10009801_17250</name>
</gene>
<dbReference type="PANTHER" id="PTHR43712">
    <property type="entry name" value="PUTATIVE (AFU_ORTHOLOGUE AFUA_4G14580)-RELATED"/>
    <property type="match status" value="1"/>
</dbReference>
<dbReference type="SUPFAM" id="SSF53335">
    <property type="entry name" value="S-adenosyl-L-methionine-dependent methyltransferases"/>
    <property type="match status" value="1"/>
</dbReference>
<dbReference type="Gene3D" id="3.40.50.150">
    <property type="entry name" value="Vaccinia Virus protein VP39"/>
    <property type="match status" value="1"/>
</dbReference>
<feature type="domain" description="O-methyltransferase dimerisation" evidence="5">
    <location>
        <begin position="27"/>
        <end position="110"/>
    </location>
</feature>
<evidence type="ECO:0000259" key="4">
    <source>
        <dbReference type="Pfam" id="PF00891"/>
    </source>
</evidence>
<accession>A0ABN2VQM2</accession>
<reference evidence="6 7" key="1">
    <citation type="journal article" date="2019" name="Int. J. Syst. Evol. Microbiol.">
        <title>The Global Catalogue of Microorganisms (GCM) 10K type strain sequencing project: providing services to taxonomists for standard genome sequencing and annotation.</title>
        <authorList>
            <consortium name="The Broad Institute Genomics Platform"/>
            <consortium name="The Broad Institute Genome Sequencing Center for Infectious Disease"/>
            <person name="Wu L."/>
            <person name="Ma J."/>
        </authorList>
    </citation>
    <scope>NUCLEOTIDE SEQUENCE [LARGE SCALE GENOMIC DNA]</scope>
    <source>
        <strain evidence="6 7">JCM 15478</strain>
    </source>
</reference>
<evidence type="ECO:0000259" key="5">
    <source>
        <dbReference type="Pfam" id="PF08100"/>
    </source>
</evidence>
<evidence type="ECO:0000256" key="1">
    <source>
        <dbReference type="ARBA" id="ARBA00022603"/>
    </source>
</evidence>